<gene>
    <name evidence="16" type="ORF">DY000_02046512</name>
</gene>
<dbReference type="Gene3D" id="1.10.510.10">
    <property type="entry name" value="Transferase(Phosphotransferase) domain 1"/>
    <property type="match status" value="1"/>
</dbReference>
<dbReference type="PANTHER" id="PTHR47982:SF45">
    <property type="entry name" value="NON-SPECIFIC SERINE_THREONINE PROTEIN KINASE"/>
    <property type="match status" value="1"/>
</dbReference>
<keyword evidence="7" id="KW-0547">Nucleotide-binding</keyword>
<evidence type="ECO:0000256" key="11">
    <source>
        <dbReference type="ARBA" id="ARBA00023136"/>
    </source>
</evidence>
<evidence type="ECO:0000256" key="1">
    <source>
        <dbReference type="ARBA" id="ARBA00004162"/>
    </source>
</evidence>
<keyword evidence="3" id="KW-1003">Cell membrane</keyword>
<evidence type="ECO:0000256" key="9">
    <source>
        <dbReference type="ARBA" id="ARBA00022840"/>
    </source>
</evidence>
<evidence type="ECO:0000256" key="3">
    <source>
        <dbReference type="ARBA" id="ARBA00022475"/>
    </source>
</evidence>
<feature type="compositionally biased region" description="Basic residues" evidence="14">
    <location>
        <begin position="219"/>
        <end position="229"/>
    </location>
</feature>
<evidence type="ECO:0000256" key="13">
    <source>
        <dbReference type="ARBA" id="ARBA00048679"/>
    </source>
</evidence>
<feature type="domain" description="Protein kinase" evidence="15">
    <location>
        <begin position="62"/>
        <end position="329"/>
    </location>
</feature>
<evidence type="ECO:0000256" key="12">
    <source>
        <dbReference type="ARBA" id="ARBA00047899"/>
    </source>
</evidence>
<evidence type="ECO:0000256" key="6">
    <source>
        <dbReference type="ARBA" id="ARBA00022692"/>
    </source>
</evidence>
<dbReference type="InterPro" id="IPR047117">
    <property type="entry name" value="PERK1-13-like"/>
</dbReference>
<dbReference type="InterPro" id="IPR000719">
    <property type="entry name" value="Prot_kinase_dom"/>
</dbReference>
<dbReference type="InterPro" id="IPR001245">
    <property type="entry name" value="Ser-Thr/Tyr_kinase_cat_dom"/>
</dbReference>
<proteinExistence type="predicted"/>
<keyword evidence="5" id="KW-0808">Transferase</keyword>
<dbReference type="EC" id="2.7.11.1" evidence="2"/>
<dbReference type="Proteomes" id="UP000266723">
    <property type="component" value="Unassembled WGS sequence"/>
</dbReference>
<protein>
    <recommendedName>
        <fullName evidence="2">non-specific serine/threonine protein kinase</fullName>
        <ecNumber evidence="2">2.7.11.1</ecNumber>
    </recommendedName>
</protein>
<feature type="region of interest" description="Disordered" evidence="14">
    <location>
        <begin position="1"/>
        <end position="40"/>
    </location>
</feature>
<dbReference type="Pfam" id="PF07714">
    <property type="entry name" value="PK_Tyr_Ser-Thr"/>
    <property type="match status" value="1"/>
</dbReference>
<keyword evidence="17" id="KW-1185">Reference proteome</keyword>
<evidence type="ECO:0000313" key="16">
    <source>
        <dbReference type="EMBL" id="KAF3609874.1"/>
    </source>
</evidence>
<evidence type="ECO:0000256" key="2">
    <source>
        <dbReference type="ARBA" id="ARBA00012513"/>
    </source>
</evidence>
<evidence type="ECO:0000259" key="15">
    <source>
        <dbReference type="PROSITE" id="PS50011"/>
    </source>
</evidence>
<keyword evidence="10" id="KW-1133">Transmembrane helix</keyword>
<organism evidence="16 17">
    <name type="scientific">Brassica cretica</name>
    <name type="common">Mustard</name>
    <dbReference type="NCBI Taxonomy" id="69181"/>
    <lineage>
        <taxon>Eukaryota</taxon>
        <taxon>Viridiplantae</taxon>
        <taxon>Streptophyta</taxon>
        <taxon>Embryophyta</taxon>
        <taxon>Tracheophyta</taxon>
        <taxon>Spermatophyta</taxon>
        <taxon>Magnoliopsida</taxon>
        <taxon>eudicotyledons</taxon>
        <taxon>Gunneridae</taxon>
        <taxon>Pentapetalae</taxon>
        <taxon>rosids</taxon>
        <taxon>malvids</taxon>
        <taxon>Brassicales</taxon>
        <taxon>Brassicaceae</taxon>
        <taxon>Brassiceae</taxon>
        <taxon>Brassica</taxon>
    </lineage>
</organism>
<evidence type="ECO:0000256" key="10">
    <source>
        <dbReference type="ARBA" id="ARBA00022989"/>
    </source>
</evidence>
<comment type="caution">
    <text evidence="16">The sequence shown here is derived from an EMBL/GenBank/DDBJ whole genome shotgun (WGS) entry which is preliminary data.</text>
</comment>
<keyword evidence="8" id="KW-0418">Kinase</keyword>
<feature type="compositionally biased region" description="Polar residues" evidence="14">
    <location>
        <begin position="27"/>
        <end position="36"/>
    </location>
</feature>
<evidence type="ECO:0000256" key="7">
    <source>
        <dbReference type="ARBA" id="ARBA00022741"/>
    </source>
</evidence>
<feature type="compositionally biased region" description="Polar residues" evidence="14">
    <location>
        <begin position="251"/>
        <end position="260"/>
    </location>
</feature>
<evidence type="ECO:0000313" key="17">
    <source>
        <dbReference type="Proteomes" id="UP000266723"/>
    </source>
</evidence>
<evidence type="ECO:0000256" key="14">
    <source>
        <dbReference type="SAM" id="MobiDB-lite"/>
    </source>
</evidence>
<dbReference type="InterPro" id="IPR011009">
    <property type="entry name" value="Kinase-like_dom_sf"/>
</dbReference>
<dbReference type="InterPro" id="IPR020635">
    <property type="entry name" value="Tyr_kinase_cat_dom"/>
</dbReference>
<sequence>MPSPRVSSPRSDSTSSKTHSSAPLVGNRSSNRTFFSQPEPGGFGHSKELFSYEDLVKATNGFSDENLPGEGGLGCVKSCIAPGETILWLRHCVYQGVLPDGKVVAVKQLKIGGGQGDREFKAEVETISRVHHMYLLSLVEYCISENRRLIYDYVPNNNFYFLLPPSWNSGSGLATRVKIAAGAARGLAYLHEDYNNFHALVLVPYKITKHAGKCWGQNRSRRNRRPKVLRKTESQSKLQKPRKRTAETDRLASSTMTRASSPGEHDRVAGRLAGELGRDTTVARISSPGGFPFFVVEQVTVSLTPTASAMRRNRVPLEEPCLYQRLLRE</sequence>
<evidence type="ECO:0000256" key="5">
    <source>
        <dbReference type="ARBA" id="ARBA00022679"/>
    </source>
</evidence>
<evidence type="ECO:0000256" key="8">
    <source>
        <dbReference type="ARBA" id="ARBA00022777"/>
    </source>
</evidence>
<reference evidence="16 17" key="1">
    <citation type="journal article" date="2020" name="BMC Genomics">
        <title>Intraspecific diversification of the crop wild relative Brassica cretica Lam. using demographic model selection.</title>
        <authorList>
            <person name="Kioukis A."/>
            <person name="Michalopoulou V.A."/>
            <person name="Briers L."/>
            <person name="Pirintsos S."/>
            <person name="Studholme D.J."/>
            <person name="Pavlidis P."/>
            <person name="Sarris P.F."/>
        </authorList>
    </citation>
    <scope>NUCLEOTIDE SEQUENCE [LARGE SCALE GENOMIC DNA]</scope>
    <source>
        <strain evidence="17">cv. PFS-1207/04</strain>
    </source>
</reference>
<dbReference type="EMBL" id="QGKV02000297">
    <property type="protein sequence ID" value="KAF3609874.1"/>
    <property type="molecule type" value="Genomic_DNA"/>
</dbReference>
<dbReference type="SMART" id="SM00219">
    <property type="entry name" value="TyrKc"/>
    <property type="match status" value="1"/>
</dbReference>
<evidence type="ECO:0000256" key="4">
    <source>
        <dbReference type="ARBA" id="ARBA00022527"/>
    </source>
</evidence>
<feature type="compositionally biased region" description="Low complexity" evidence="14">
    <location>
        <begin position="1"/>
        <end position="23"/>
    </location>
</feature>
<comment type="catalytic activity">
    <reaction evidence="13">
        <text>L-seryl-[protein] + ATP = O-phospho-L-seryl-[protein] + ADP + H(+)</text>
        <dbReference type="Rhea" id="RHEA:17989"/>
        <dbReference type="Rhea" id="RHEA-COMP:9863"/>
        <dbReference type="Rhea" id="RHEA-COMP:11604"/>
        <dbReference type="ChEBI" id="CHEBI:15378"/>
        <dbReference type="ChEBI" id="CHEBI:29999"/>
        <dbReference type="ChEBI" id="CHEBI:30616"/>
        <dbReference type="ChEBI" id="CHEBI:83421"/>
        <dbReference type="ChEBI" id="CHEBI:456216"/>
        <dbReference type="EC" id="2.7.11.1"/>
    </reaction>
</comment>
<accession>A0ABQ7F4B9</accession>
<comment type="subcellular location">
    <subcellularLocation>
        <location evidence="1">Cell membrane</location>
        <topology evidence="1">Single-pass membrane protein</topology>
    </subcellularLocation>
</comment>
<keyword evidence="4" id="KW-0723">Serine/threonine-protein kinase</keyword>
<comment type="catalytic activity">
    <reaction evidence="12">
        <text>L-threonyl-[protein] + ATP = O-phospho-L-threonyl-[protein] + ADP + H(+)</text>
        <dbReference type="Rhea" id="RHEA:46608"/>
        <dbReference type="Rhea" id="RHEA-COMP:11060"/>
        <dbReference type="Rhea" id="RHEA-COMP:11605"/>
        <dbReference type="ChEBI" id="CHEBI:15378"/>
        <dbReference type="ChEBI" id="CHEBI:30013"/>
        <dbReference type="ChEBI" id="CHEBI:30616"/>
        <dbReference type="ChEBI" id="CHEBI:61977"/>
        <dbReference type="ChEBI" id="CHEBI:456216"/>
        <dbReference type="EC" id="2.7.11.1"/>
    </reaction>
</comment>
<dbReference type="SUPFAM" id="SSF56112">
    <property type="entry name" value="Protein kinase-like (PK-like)"/>
    <property type="match status" value="1"/>
</dbReference>
<keyword evidence="11" id="KW-0472">Membrane</keyword>
<keyword evidence="9" id="KW-0067">ATP-binding</keyword>
<feature type="region of interest" description="Disordered" evidence="14">
    <location>
        <begin position="214"/>
        <end position="268"/>
    </location>
</feature>
<dbReference type="PROSITE" id="PS50011">
    <property type="entry name" value="PROTEIN_KINASE_DOM"/>
    <property type="match status" value="1"/>
</dbReference>
<dbReference type="PANTHER" id="PTHR47982">
    <property type="entry name" value="PROLINE-RICH RECEPTOR-LIKE PROTEIN KINASE PERK4"/>
    <property type="match status" value="1"/>
</dbReference>
<name>A0ABQ7F4B9_BRACR</name>
<keyword evidence="6" id="KW-0812">Transmembrane</keyword>